<protein>
    <submittedName>
        <fullName evidence="1">Uncharacterized protein</fullName>
    </submittedName>
</protein>
<comment type="caution">
    <text evidence="1">The sequence shown here is derived from an EMBL/GenBank/DDBJ whole genome shotgun (WGS) entry which is preliminary data.</text>
</comment>
<evidence type="ECO:0000313" key="2">
    <source>
        <dbReference type="Proteomes" id="UP000245252"/>
    </source>
</evidence>
<evidence type="ECO:0000313" key="1">
    <source>
        <dbReference type="EMBL" id="PWE52756.1"/>
    </source>
</evidence>
<dbReference type="Proteomes" id="UP000245252">
    <property type="component" value="Unassembled WGS sequence"/>
</dbReference>
<name>A0A2U2DHG7_9HYPH</name>
<gene>
    <name evidence="1" type="ORF">DEM27_28535</name>
</gene>
<accession>A0A2U2DHG7</accession>
<dbReference type="EMBL" id="QFBC01000020">
    <property type="protein sequence ID" value="PWE52756.1"/>
    <property type="molecule type" value="Genomic_DNA"/>
</dbReference>
<keyword evidence="2" id="KW-1185">Reference proteome</keyword>
<organism evidence="1 2">
    <name type="scientific">Metarhizobium album</name>
    <dbReference type="NCBI Taxonomy" id="2182425"/>
    <lineage>
        <taxon>Bacteria</taxon>
        <taxon>Pseudomonadati</taxon>
        <taxon>Pseudomonadota</taxon>
        <taxon>Alphaproteobacteria</taxon>
        <taxon>Hyphomicrobiales</taxon>
        <taxon>Rhizobiaceae</taxon>
        <taxon>Metarhizobium</taxon>
    </lineage>
</organism>
<sequence length="165" mass="18523">MLALSDAFEAIEARMLFARAFRAIAGLSASDEMRNAFLGIWENDGESLRSNSDDLSLIDGLRVLLPVYTGPGLKLYRGCSWPNRCRRTYGMSWSSRLDVATAFAESRKDRYRGGSVLLEAYAPPKAIICALALFSDRYDEAEYVVDRRRLLAVKESWLGKSGQLR</sequence>
<proteinExistence type="predicted"/>
<reference evidence="1 2" key="1">
    <citation type="submission" date="2018-05" db="EMBL/GenBank/DDBJ databases">
        <title>The draft genome of strain NS-104.</title>
        <authorList>
            <person name="Hang P."/>
            <person name="Jiang J."/>
        </authorList>
    </citation>
    <scope>NUCLEOTIDE SEQUENCE [LARGE SCALE GENOMIC DNA]</scope>
    <source>
        <strain evidence="1 2">NS-104</strain>
    </source>
</reference>
<dbReference type="AlphaFoldDB" id="A0A2U2DHG7"/>